<evidence type="ECO:0000256" key="5">
    <source>
        <dbReference type="ARBA" id="ARBA00023136"/>
    </source>
</evidence>
<dbReference type="RefSeq" id="WP_269954961.1">
    <property type="nucleotide sequence ID" value="NZ_JAKMUV010000006.1"/>
</dbReference>
<dbReference type="GeneID" id="301813204"/>
<evidence type="ECO:0000256" key="1">
    <source>
        <dbReference type="ARBA" id="ARBA00004141"/>
    </source>
</evidence>
<accession>A0A9X3M9I9</accession>
<feature type="transmembrane region" description="Helical" evidence="6">
    <location>
        <begin position="113"/>
        <end position="133"/>
    </location>
</feature>
<evidence type="ECO:0000259" key="7">
    <source>
        <dbReference type="Pfam" id="PF00892"/>
    </source>
</evidence>
<keyword evidence="4 6" id="KW-1133">Transmembrane helix</keyword>
<dbReference type="EMBL" id="JAKMUV010000006">
    <property type="protein sequence ID" value="MCZ9305188.1"/>
    <property type="molecule type" value="Genomic_DNA"/>
</dbReference>
<dbReference type="Proteomes" id="UP001146505">
    <property type="component" value="Unassembled WGS sequence"/>
</dbReference>
<dbReference type="AlphaFoldDB" id="A0A9X3M9I9"/>
<evidence type="ECO:0000256" key="2">
    <source>
        <dbReference type="ARBA" id="ARBA00007362"/>
    </source>
</evidence>
<feature type="transmembrane region" description="Helical" evidence="6">
    <location>
        <begin position="139"/>
        <end position="158"/>
    </location>
</feature>
<feature type="transmembrane region" description="Helical" evidence="6">
    <location>
        <begin position="170"/>
        <end position="191"/>
    </location>
</feature>
<proteinExistence type="inferred from homology"/>
<dbReference type="PANTHER" id="PTHR32322">
    <property type="entry name" value="INNER MEMBRANE TRANSPORTER"/>
    <property type="match status" value="1"/>
</dbReference>
<feature type="transmembrane region" description="Helical" evidence="6">
    <location>
        <begin position="258"/>
        <end position="279"/>
    </location>
</feature>
<dbReference type="PANTHER" id="PTHR32322:SF2">
    <property type="entry name" value="EAMA DOMAIN-CONTAINING PROTEIN"/>
    <property type="match status" value="1"/>
</dbReference>
<protein>
    <submittedName>
        <fullName evidence="8">DMT family transporter</fullName>
    </submittedName>
</protein>
<dbReference type="GO" id="GO:0016020">
    <property type="term" value="C:membrane"/>
    <property type="evidence" value="ECO:0007669"/>
    <property type="project" value="UniProtKB-SubCell"/>
</dbReference>
<keyword evidence="5 6" id="KW-0472">Membrane</keyword>
<feature type="transmembrane region" description="Helical" evidence="6">
    <location>
        <begin position="203"/>
        <end position="221"/>
    </location>
</feature>
<feature type="transmembrane region" description="Helical" evidence="6">
    <location>
        <begin position="60"/>
        <end position="80"/>
    </location>
</feature>
<evidence type="ECO:0000256" key="3">
    <source>
        <dbReference type="ARBA" id="ARBA00022692"/>
    </source>
</evidence>
<evidence type="ECO:0000256" key="6">
    <source>
        <dbReference type="SAM" id="Phobius"/>
    </source>
</evidence>
<feature type="domain" description="EamA" evidence="7">
    <location>
        <begin position="139"/>
        <end position="274"/>
    </location>
</feature>
<comment type="caution">
    <text evidence="8">The sequence shown here is derived from an EMBL/GenBank/DDBJ whole genome shotgun (WGS) entry which is preliminary data.</text>
</comment>
<keyword evidence="9" id="KW-1185">Reference proteome</keyword>
<feature type="transmembrane region" description="Helical" evidence="6">
    <location>
        <begin position="86"/>
        <end position="106"/>
    </location>
</feature>
<dbReference type="Gene3D" id="1.10.3730.20">
    <property type="match status" value="1"/>
</dbReference>
<name>A0A9X3M9I9_9CORY</name>
<evidence type="ECO:0000313" key="8">
    <source>
        <dbReference type="EMBL" id="MCZ9305188.1"/>
    </source>
</evidence>
<feature type="domain" description="EamA" evidence="7">
    <location>
        <begin position="7"/>
        <end position="129"/>
    </location>
</feature>
<comment type="subcellular location">
    <subcellularLocation>
        <location evidence="1">Membrane</location>
        <topology evidence="1">Multi-pass membrane protein</topology>
    </subcellularLocation>
</comment>
<dbReference type="Pfam" id="PF00892">
    <property type="entry name" value="EamA"/>
    <property type="match status" value="2"/>
</dbReference>
<dbReference type="SUPFAM" id="SSF103481">
    <property type="entry name" value="Multidrug resistance efflux transporter EmrE"/>
    <property type="match status" value="2"/>
</dbReference>
<evidence type="ECO:0000256" key="4">
    <source>
        <dbReference type="ARBA" id="ARBA00022989"/>
    </source>
</evidence>
<feature type="transmembrane region" description="Helical" evidence="6">
    <location>
        <begin position="30"/>
        <end position="48"/>
    </location>
</feature>
<sequence length="292" mass="30818">MLRLITALTPIIWGTTYIVTTNLLPPGRPLLAGVLRALPAGLMLLLWFRRLPRGQWWWKSAVLGVVNIGGFFALLFAAAYLLPGGVAAIVTNTAPLWVIALSPALLGTRIQPYQVIGALVAVVGVACLVLTPAAALNAAGILAGLGASVCMGLGAILAKKWGKPDYVPQLAVTGWQLTFGGLFLVPLLLVMEGLPDHLTGQNVLGYAYLTIFGALIAYGIWFHGLAKLDVVQVAILGVLSPVTATFLGVVFVGERLSVVQWAGLLLVLVALVLVQTGGWPRRGLGRLTKPRV</sequence>
<organism evidence="8 9">
    <name type="scientific">Corynebacterium macclintockiae</name>
    <dbReference type="NCBI Taxonomy" id="2913501"/>
    <lineage>
        <taxon>Bacteria</taxon>
        <taxon>Bacillati</taxon>
        <taxon>Actinomycetota</taxon>
        <taxon>Actinomycetes</taxon>
        <taxon>Mycobacteriales</taxon>
        <taxon>Corynebacteriaceae</taxon>
        <taxon>Corynebacterium</taxon>
    </lineage>
</organism>
<keyword evidence="3 6" id="KW-0812">Transmembrane</keyword>
<dbReference type="InterPro" id="IPR000620">
    <property type="entry name" value="EamA_dom"/>
</dbReference>
<dbReference type="InterPro" id="IPR037185">
    <property type="entry name" value="EmrE-like"/>
</dbReference>
<comment type="similarity">
    <text evidence="2">Belongs to the EamA transporter family.</text>
</comment>
<dbReference type="InterPro" id="IPR050638">
    <property type="entry name" value="AA-Vitamin_Transporters"/>
</dbReference>
<evidence type="ECO:0000313" key="9">
    <source>
        <dbReference type="Proteomes" id="UP001146505"/>
    </source>
</evidence>
<reference evidence="8" key="1">
    <citation type="submission" date="2022-02" db="EMBL/GenBank/DDBJ databases">
        <title>Corynebacterium sp. from urogenital microbiome.</title>
        <authorList>
            <person name="Cappelli E.A."/>
            <person name="Ribeiro T.G."/>
            <person name="Peixe L."/>
        </authorList>
    </citation>
    <scope>NUCLEOTIDE SEQUENCE</scope>
    <source>
        <strain evidence="8">C9Ua_112</strain>
    </source>
</reference>
<feature type="transmembrane region" description="Helical" evidence="6">
    <location>
        <begin position="233"/>
        <end position="252"/>
    </location>
</feature>
<gene>
    <name evidence="8" type="ORF">L8U58_06545</name>
</gene>